<keyword evidence="4" id="KW-1185">Reference proteome</keyword>
<accession>A0ABN9QGF5</accession>
<feature type="coiled-coil region" evidence="1">
    <location>
        <begin position="321"/>
        <end position="348"/>
    </location>
</feature>
<feature type="region of interest" description="Disordered" evidence="2">
    <location>
        <begin position="268"/>
        <end position="302"/>
    </location>
</feature>
<comment type="caution">
    <text evidence="3">The sequence shown here is derived from an EMBL/GenBank/DDBJ whole genome shotgun (WGS) entry which is preliminary data.</text>
</comment>
<evidence type="ECO:0000313" key="3">
    <source>
        <dbReference type="EMBL" id="CAK0804815.1"/>
    </source>
</evidence>
<dbReference type="Proteomes" id="UP001189429">
    <property type="component" value="Unassembled WGS sequence"/>
</dbReference>
<evidence type="ECO:0000256" key="1">
    <source>
        <dbReference type="SAM" id="Coils"/>
    </source>
</evidence>
<name>A0ABN9QGF5_9DINO</name>
<organism evidence="3 4">
    <name type="scientific">Prorocentrum cordatum</name>
    <dbReference type="NCBI Taxonomy" id="2364126"/>
    <lineage>
        <taxon>Eukaryota</taxon>
        <taxon>Sar</taxon>
        <taxon>Alveolata</taxon>
        <taxon>Dinophyceae</taxon>
        <taxon>Prorocentrales</taxon>
        <taxon>Prorocentraceae</taxon>
        <taxon>Prorocentrum</taxon>
    </lineage>
</organism>
<reference evidence="3" key="1">
    <citation type="submission" date="2023-10" db="EMBL/GenBank/DDBJ databases">
        <authorList>
            <person name="Chen Y."/>
            <person name="Shah S."/>
            <person name="Dougan E. K."/>
            <person name="Thang M."/>
            <person name="Chan C."/>
        </authorList>
    </citation>
    <scope>NUCLEOTIDE SEQUENCE [LARGE SCALE GENOMIC DNA]</scope>
</reference>
<keyword evidence="1" id="KW-0175">Coiled coil</keyword>
<feature type="compositionally biased region" description="Basic and acidic residues" evidence="2">
    <location>
        <begin position="280"/>
        <end position="301"/>
    </location>
</feature>
<evidence type="ECO:0000256" key="2">
    <source>
        <dbReference type="SAM" id="MobiDB-lite"/>
    </source>
</evidence>
<evidence type="ECO:0000313" key="4">
    <source>
        <dbReference type="Proteomes" id="UP001189429"/>
    </source>
</evidence>
<gene>
    <name evidence="3" type="ORF">PCOR1329_LOCUS11502</name>
</gene>
<protein>
    <submittedName>
        <fullName evidence="3">Uncharacterized protein</fullName>
    </submittedName>
</protein>
<dbReference type="EMBL" id="CAUYUJ010003324">
    <property type="protein sequence ID" value="CAK0804815.1"/>
    <property type="molecule type" value="Genomic_DNA"/>
</dbReference>
<sequence length="360" mass="38103">MTVQFDPNVLLKSWGALARLRKPGFSFDGASYAALGRSLNPAPESLAKHARPLSVLIDVAPTGFPSHPCLATTFSLLHYKHQIFGPDLSPSALASTCAGAADSWRIMCKHLYTMKKGGFSADVPADVQALLDNIELPKQELGVPADDGDAAGGPPIQASDAAGLFPGVPEETEVKAPPNDVAHGVGTLGTAEVDDDYGSDDCVTIVGEVRNCPECTRAAKSTASGSTEVQVEIPSAKRGGQRLETVPHEEVGAKGTFAKRRVSVKRPVPEFDAIEPPEQPDAKKLRAKDSKAPTDKVKDVIKPPTRTAEAYLMQSGTKGYVVGLSEKVAGYEQRISELKDEINNGRIATFAGANAHVGRK</sequence>
<proteinExistence type="predicted"/>